<dbReference type="SUPFAM" id="SSF69593">
    <property type="entry name" value="Glycerol-3-phosphate (1)-acyltransferase"/>
    <property type="match status" value="1"/>
</dbReference>
<name>A0AAN9U912_9PEZI</name>
<dbReference type="PANTHER" id="PTHR12563">
    <property type="entry name" value="GLYCEROL-3-PHOSPHATE ACYLTRANSFERASE"/>
    <property type="match status" value="1"/>
</dbReference>
<keyword evidence="3" id="KW-0808">Transferase</keyword>
<evidence type="ECO:0000256" key="3">
    <source>
        <dbReference type="ARBA" id="ARBA00022679"/>
    </source>
</evidence>
<dbReference type="GO" id="GO:0006631">
    <property type="term" value="P:fatty acid metabolic process"/>
    <property type="evidence" value="ECO:0007669"/>
    <property type="project" value="TreeGrafter"/>
</dbReference>
<evidence type="ECO:0000256" key="4">
    <source>
        <dbReference type="ARBA" id="ARBA00023136"/>
    </source>
</evidence>
<organism evidence="8 9">
    <name type="scientific">Cytospora paraplurivora</name>
    <dbReference type="NCBI Taxonomy" id="2898453"/>
    <lineage>
        <taxon>Eukaryota</taxon>
        <taxon>Fungi</taxon>
        <taxon>Dikarya</taxon>
        <taxon>Ascomycota</taxon>
        <taxon>Pezizomycotina</taxon>
        <taxon>Sordariomycetes</taxon>
        <taxon>Sordariomycetidae</taxon>
        <taxon>Diaporthales</taxon>
        <taxon>Cytosporaceae</taxon>
        <taxon>Cytospora</taxon>
    </lineage>
</organism>
<dbReference type="GO" id="GO:0008654">
    <property type="term" value="P:phospholipid biosynthetic process"/>
    <property type="evidence" value="ECO:0007669"/>
    <property type="project" value="TreeGrafter"/>
</dbReference>
<comment type="similarity">
    <text evidence="2">Belongs to the GPAT/DAPAT family.</text>
</comment>
<evidence type="ECO:0000256" key="5">
    <source>
        <dbReference type="ARBA" id="ARBA00023315"/>
    </source>
</evidence>
<protein>
    <recommendedName>
        <fullName evidence="7">Phospholipid/glycerol acyltransferase domain-containing protein</fullName>
    </recommendedName>
</protein>
<evidence type="ECO:0000313" key="9">
    <source>
        <dbReference type="Proteomes" id="UP001320245"/>
    </source>
</evidence>
<gene>
    <name evidence="8" type="ORF">SLS53_007476</name>
</gene>
<keyword evidence="5" id="KW-0012">Acyltransferase</keyword>
<dbReference type="GO" id="GO:0019432">
    <property type="term" value="P:triglyceride biosynthetic process"/>
    <property type="evidence" value="ECO:0007669"/>
    <property type="project" value="TreeGrafter"/>
</dbReference>
<dbReference type="Pfam" id="PF19277">
    <property type="entry name" value="GPAT_C"/>
    <property type="match status" value="1"/>
</dbReference>
<dbReference type="EMBL" id="JAJSPL020000038">
    <property type="protein sequence ID" value="KAK7735563.1"/>
    <property type="molecule type" value="Genomic_DNA"/>
</dbReference>
<keyword evidence="4" id="KW-0472">Membrane</keyword>
<sequence length="847" mass="94646">MANGDDDASRDSAPDLRILGDQITLQPSGYVEPPATTNPSLPPHAHDAAEAEKEEALMKQAAHFRSEPLQFLREVSLYVSGTGWRAYDNVIGQPIFYSGFSENLKNAILSAPLLNARIADLAGKRLAVEESQQLLGSSDKDSREYETRKAQRRLFLETGLREVADKWIDQMICKFESRTFIRGAYYLVTQLLTRAYHQGIHVSSEEVLMLRKVAEKAEANKQSIVFLPCHRSHVDYVSMQLICYRLGIALPTVVAGDNLNFPLVGSFLQHAGAFYIRRAFGDDALYTTLVQTYIDTLLQGGFNFECFIEGGRSRTGKLLSPKFGVLGFIIDSLLSGRVNDAIICPVSTQYDKVIETEGYVTELLGVPKKKENLADFLSSGGEVLSLRLGRVDVRFHEPWSLRGFINEQLARLNKPPTSSLKVDLDPLVRHKLLRILGYKVLADINDVSVVMPTALIGTVLLTLRGRGVGKAELVRRVEWLIARVRAKGGRVAHFGNSPLSEVIDRGLEVLGKDLVGVVVNLPEPTYYAVDRFQLSFYRNMTIHLFISEALVSASMYTRVKKGGGPAIQDIPFTDLRDQVLFLSSLFRGEFIFPGEGLAVNLNRTLAGLEADGIITLKRDEKGQVTTVGLSDQERMVGRENYDFYCFLIWPFIESSWLAAVSLMGLTPPVGQEGEVWIEVSKAQNSAQVLGKTLYHQGDLSYFEAVNKETLKNSYQRFEEEGIVNVVKSKDTRIPPRLRLAPEWQPPRDAVTGKLNALGSRIWDFTEKIASSRREGKNRRDGATVSTRVVRLTDMLGRKLFDEALSGASERGKERVSYPTLSSEDALALNKNVKEQRRRRSLEQRAHL</sequence>
<dbReference type="InterPro" id="IPR045520">
    <property type="entry name" value="GPAT/DHAPAT_C"/>
</dbReference>
<evidence type="ECO:0000256" key="1">
    <source>
        <dbReference type="ARBA" id="ARBA00004184"/>
    </source>
</evidence>
<feature type="domain" description="Phospholipid/glycerol acyltransferase" evidence="7">
    <location>
        <begin position="224"/>
        <end position="351"/>
    </location>
</feature>
<dbReference type="AlphaFoldDB" id="A0AAN9U912"/>
<dbReference type="Pfam" id="PF01553">
    <property type="entry name" value="Acyltransferase"/>
    <property type="match status" value="1"/>
</dbReference>
<dbReference type="InterPro" id="IPR002123">
    <property type="entry name" value="Plipid/glycerol_acylTrfase"/>
</dbReference>
<dbReference type="InterPro" id="IPR022284">
    <property type="entry name" value="GPAT/DHAPAT"/>
</dbReference>
<accession>A0AAN9U912</accession>
<evidence type="ECO:0000259" key="7">
    <source>
        <dbReference type="SMART" id="SM00563"/>
    </source>
</evidence>
<dbReference type="Proteomes" id="UP001320245">
    <property type="component" value="Unassembled WGS sequence"/>
</dbReference>
<dbReference type="SMART" id="SM00563">
    <property type="entry name" value="PlsC"/>
    <property type="match status" value="1"/>
</dbReference>
<dbReference type="GO" id="GO:0006072">
    <property type="term" value="P:glycerol-3-phosphate metabolic process"/>
    <property type="evidence" value="ECO:0007669"/>
    <property type="project" value="TreeGrafter"/>
</dbReference>
<dbReference type="GO" id="GO:0031966">
    <property type="term" value="C:mitochondrial membrane"/>
    <property type="evidence" value="ECO:0007669"/>
    <property type="project" value="TreeGrafter"/>
</dbReference>
<comment type="subcellular location">
    <subcellularLocation>
        <location evidence="1">Endomembrane system</location>
        <topology evidence="1">Peripheral membrane protein</topology>
    </subcellularLocation>
</comment>
<feature type="region of interest" description="Disordered" evidence="6">
    <location>
        <begin position="828"/>
        <end position="847"/>
    </location>
</feature>
<dbReference type="GO" id="GO:0012505">
    <property type="term" value="C:endomembrane system"/>
    <property type="evidence" value="ECO:0007669"/>
    <property type="project" value="UniProtKB-SubCell"/>
</dbReference>
<dbReference type="GO" id="GO:0004366">
    <property type="term" value="F:glycerol-3-phosphate O-acyltransferase activity"/>
    <property type="evidence" value="ECO:0007669"/>
    <property type="project" value="TreeGrafter"/>
</dbReference>
<dbReference type="PANTHER" id="PTHR12563:SF17">
    <property type="entry name" value="DIHYDROXYACETONE PHOSPHATE ACYLTRANSFERASE"/>
    <property type="match status" value="1"/>
</dbReference>
<dbReference type="InterPro" id="IPR041728">
    <property type="entry name" value="GPAT/DHAPAT_LPLAT"/>
</dbReference>
<keyword evidence="9" id="KW-1185">Reference proteome</keyword>
<reference evidence="8 9" key="1">
    <citation type="journal article" date="2023" name="PLoS ONE">
        <title>Cytospora paraplurivora sp. nov. isolated from orchards with fruit tree decline syndrome in Ontario, Canada.</title>
        <authorList>
            <person name="Ilyukhin E."/>
            <person name="Nguyen H.D.T."/>
            <person name="Castle A.J."/>
            <person name="Ellouze W."/>
        </authorList>
    </citation>
    <scope>NUCLEOTIDE SEQUENCE [LARGE SCALE GENOMIC DNA]</scope>
    <source>
        <strain evidence="8 9">FDS-564</strain>
    </source>
</reference>
<comment type="caution">
    <text evidence="8">The sequence shown here is derived from an EMBL/GenBank/DDBJ whole genome shotgun (WGS) entry which is preliminary data.</text>
</comment>
<proteinExistence type="inferred from homology"/>
<dbReference type="CDD" id="cd07993">
    <property type="entry name" value="LPLAT_DHAPAT-like"/>
    <property type="match status" value="1"/>
</dbReference>
<evidence type="ECO:0000256" key="2">
    <source>
        <dbReference type="ARBA" id="ARBA00007937"/>
    </source>
</evidence>
<feature type="region of interest" description="Disordered" evidence="6">
    <location>
        <begin position="26"/>
        <end position="52"/>
    </location>
</feature>
<evidence type="ECO:0000313" key="8">
    <source>
        <dbReference type="EMBL" id="KAK7735563.1"/>
    </source>
</evidence>
<evidence type="ECO:0000256" key="6">
    <source>
        <dbReference type="SAM" id="MobiDB-lite"/>
    </source>
</evidence>